<dbReference type="Proteomes" id="UP000326678">
    <property type="component" value="Chromosome Gxm1"/>
</dbReference>
<feature type="region of interest" description="Disordered" evidence="1">
    <location>
        <begin position="1"/>
        <end position="45"/>
    </location>
</feature>
<dbReference type="EMBL" id="CP045226">
    <property type="protein sequence ID" value="QFS47375.1"/>
    <property type="molecule type" value="Genomic_DNA"/>
</dbReference>
<sequence>MEDAAEWTATGLENQGMGNCRGSIPPSSSFPPEAEKQGAVLITQK</sequence>
<protein>
    <submittedName>
        <fullName evidence="2">Uncharacterized protein</fullName>
    </submittedName>
</protein>
<keyword evidence="3" id="KW-1185">Reference proteome</keyword>
<proteinExistence type="predicted"/>
<dbReference type="AlphaFoldDB" id="A0A5P8W3P6"/>
<evidence type="ECO:0000313" key="2">
    <source>
        <dbReference type="EMBL" id="QFS47375.1"/>
    </source>
</evidence>
<gene>
    <name evidence="2" type="ORF">GXM_04865</name>
</gene>
<accession>A0A5P8W3P6</accession>
<evidence type="ECO:0000313" key="3">
    <source>
        <dbReference type="Proteomes" id="UP000326678"/>
    </source>
</evidence>
<reference evidence="2 3" key="1">
    <citation type="submission" date="2019-10" db="EMBL/GenBank/DDBJ databases">
        <title>Genomic and transcriptomic insights into the perfect genentic adaptation of a filamentous nitrogen-fixing cyanobacterium to rice fields.</title>
        <authorList>
            <person name="Chen Z."/>
        </authorList>
    </citation>
    <scope>NUCLEOTIDE SEQUENCE [LARGE SCALE GENOMIC DNA]</scope>
    <source>
        <strain evidence="2">CCNUC1</strain>
    </source>
</reference>
<name>A0A5P8W3P6_9NOSO</name>
<evidence type="ECO:0000256" key="1">
    <source>
        <dbReference type="SAM" id="MobiDB-lite"/>
    </source>
</evidence>
<dbReference type="KEGG" id="nsh:GXM_04865"/>
<organism evidence="2 3">
    <name type="scientific">Nostoc sphaeroides CCNUC1</name>
    <dbReference type="NCBI Taxonomy" id="2653204"/>
    <lineage>
        <taxon>Bacteria</taxon>
        <taxon>Bacillati</taxon>
        <taxon>Cyanobacteriota</taxon>
        <taxon>Cyanophyceae</taxon>
        <taxon>Nostocales</taxon>
        <taxon>Nostocaceae</taxon>
        <taxon>Nostoc</taxon>
    </lineage>
</organism>